<dbReference type="Gene3D" id="3.50.50.60">
    <property type="entry name" value="FAD/NAD(P)-binding domain"/>
    <property type="match status" value="1"/>
</dbReference>
<dbReference type="SUPFAM" id="SSF51905">
    <property type="entry name" value="FAD/NAD(P)-binding domain"/>
    <property type="match status" value="1"/>
</dbReference>
<dbReference type="GO" id="GO:0046168">
    <property type="term" value="P:glycerol-3-phosphate catabolic process"/>
    <property type="evidence" value="ECO:0007669"/>
    <property type="project" value="TreeGrafter"/>
</dbReference>
<keyword evidence="3" id="KW-0285">Flavoprotein</keyword>
<dbReference type="PANTHER" id="PTHR11985:SF15">
    <property type="entry name" value="GLYCEROL-3-PHOSPHATE DEHYDROGENASE, MITOCHONDRIAL"/>
    <property type="match status" value="1"/>
</dbReference>
<sequence>MNRGHFDLLIIGAGVNGAGLARDAAGRGLKVALVDAADIGGATSSSSTKLIHGGLRYLEFYEFRLVRKALAEREVLLDIAAHLTRPMPFVLPVGPDTRPGWMIRAGLFLYDHLARREQVPGYSKVVLRDDHAGQPLDKRYTQAFRYWDGWVDDARLVIANAQDASSRSALVLPRTAVTGASRTDAGWQVILGDATTLSAAHVVNCTGPWAGEVASGILGLPDAPRLRLVQGAHLVTRRIGRGQDSYILQQPDGRIVFIIPYENDFSLIGTTETTIESANAPRITEAETEYLLAAANRYLSRPLERADIISTYAGIRPLVLEESKGARETSRDWKLVAHEGGGAITVVGGKITTYRLLAEDVLGRLFPESKRWTAGQPLPGSDFPRAPGFSGQQAWAKWCDVLRMRYSDYDPRIVDRLARLYGTRAEAMLEGGLGENLGGVFTAELEHMVAHEWAQTAEDALWRRSKLGLHLSPDAARAVERWFAARFTKS</sequence>
<dbReference type="PRINTS" id="PR01001">
    <property type="entry name" value="FADG3PDH"/>
</dbReference>
<dbReference type="InterPro" id="IPR036188">
    <property type="entry name" value="FAD/NAD-bd_sf"/>
</dbReference>
<name>A0A7W7AY27_9SPHN</name>
<dbReference type="InterPro" id="IPR031656">
    <property type="entry name" value="DAO_C"/>
</dbReference>
<dbReference type="EMBL" id="JACHNZ010000001">
    <property type="protein sequence ID" value="MBB4630496.1"/>
    <property type="molecule type" value="Genomic_DNA"/>
</dbReference>
<dbReference type="Pfam" id="PF16901">
    <property type="entry name" value="DAO_C"/>
    <property type="match status" value="1"/>
</dbReference>
<comment type="similarity">
    <text evidence="2">Belongs to the FAD-dependent glycerol-3-phosphate dehydrogenase family.</text>
</comment>
<evidence type="ECO:0000256" key="4">
    <source>
        <dbReference type="ARBA" id="ARBA00022827"/>
    </source>
</evidence>
<dbReference type="NCBIfam" id="NF009906">
    <property type="entry name" value="PRK13369.1"/>
    <property type="match status" value="1"/>
</dbReference>
<dbReference type="Gene3D" id="3.30.9.10">
    <property type="entry name" value="D-Amino Acid Oxidase, subunit A, domain 2"/>
    <property type="match status" value="1"/>
</dbReference>
<dbReference type="Gene3D" id="6.10.250.1890">
    <property type="match status" value="1"/>
</dbReference>
<evidence type="ECO:0000259" key="6">
    <source>
        <dbReference type="Pfam" id="PF01266"/>
    </source>
</evidence>
<keyword evidence="9" id="KW-1185">Reference proteome</keyword>
<evidence type="ECO:0000313" key="9">
    <source>
        <dbReference type="Proteomes" id="UP000566324"/>
    </source>
</evidence>
<comment type="caution">
    <text evidence="8">The sequence shown here is derived from an EMBL/GenBank/DDBJ whole genome shotgun (WGS) entry which is preliminary data.</text>
</comment>
<reference evidence="8 9" key="1">
    <citation type="submission" date="2020-08" db="EMBL/GenBank/DDBJ databases">
        <title>Genomic Encyclopedia of Type Strains, Phase IV (KMG-IV): sequencing the most valuable type-strain genomes for metagenomic binning, comparative biology and taxonomic classification.</title>
        <authorList>
            <person name="Goeker M."/>
        </authorList>
    </citation>
    <scope>NUCLEOTIDE SEQUENCE [LARGE SCALE GENOMIC DNA]</scope>
    <source>
        <strain evidence="8 9">DSM 17328</strain>
    </source>
</reference>
<organism evidence="8 9">
    <name type="scientific">Sphingosinicella soli</name>
    <dbReference type="NCBI Taxonomy" id="333708"/>
    <lineage>
        <taxon>Bacteria</taxon>
        <taxon>Pseudomonadati</taxon>
        <taxon>Pseudomonadota</taxon>
        <taxon>Alphaproteobacteria</taxon>
        <taxon>Sphingomonadales</taxon>
        <taxon>Sphingosinicellaceae</taxon>
        <taxon>Sphingosinicella</taxon>
    </lineage>
</organism>
<dbReference type="PROSITE" id="PS00978">
    <property type="entry name" value="FAD_G3PDH_2"/>
    <property type="match status" value="1"/>
</dbReference>
<gene>
    <name evidence="8" type="ORF">GGQ98_000097</name>
</gene>
<dbReference type="NCBIfam" id="NF008899">
    <property type="entry name" value="PRK12266.1"/>
    <property type="match status" value="1"/>
</dbReference>
<dbReference type="GO" id="GO:0004368">
    <property type="term" value="F:glycerol-3-phosphate dehydrogenase (quinone) activity"/>
    <property type="evidence" value="ECO:0007669"/>
    <property type="project" value="UniProtKB-EC"/>
</dbReference>
<dbReference type="Gene3D" id="1.10.8.870">
    <property type="entry name" value="Alpha-glycerophosphate oxidase, cap domain"/>
    <property type="match status" value="1"/>
</dbReference>
<dbReference type="InterPro" id="IPR000447">
    <property type="entry name" value="G3P_DH_FAD-dep"/>
</dbReference>
<evidence type="ECO:0000256" key="2">
    <source>
        <dbReference type="ARBA" id="ARBA00007330"/>
    </source>
</evidence>
<comment type="cofactor">
    <cofactor evidence="1">
        <name>FAD</name>
        <dbReference type="ChEBI" id="CHEBI:57692"/>
    </cofactor>
</comment>
<feature type="domain" description="FAD dependent oxidoreductase" evidence="6">
    <location>
        <begin position="7"/>
        <end position="355"/>
    </location>
</feature>
<evidence type="ECO:0000313" key="8">
    <source>
        <dbReference type="EMBL" id="MBB4630496.1"/>
    </source>
</evidence>
<dbReference type="AlphaFoldDB" id="A0A7W7AY27"/>
<evidence type="ECO:0000256" key="3">
    <source>
        <dbReference type="ARBA" id="ARBA00022630"/>
    </source>
</evidence>
<evidence type="ECO:0000256" key="5">
    <source>
        <dbReference type="ARBA" id="ARBA00023002"/>
    </source>
</evidence>
<dbReference type="EC" id="1.1.5.3" evidence="8"/>
<feature type="domain" description="Alpha-glycerophosphate oxidase C-terminal" evidence="7">
    <location>
        <begin position="374"/>
        <end position="480"/>
    </location>
</feature>
<dbReference type="RefSeq" id="WP_184063477.1">
    <property type="nucleotide sequence ID" value="NZ_JACHNZ010000001.1"/>
</dbReference>
<proteinExistence type="inferred from homology"/>
<dbReference type="Pfam" id="PF01266">
    <property type="entry name" value="DAO"/>
    <property type="match status" value="1"/>
</dbReference>
<keyword evidence="5 8" id="KW-0560">Oxidoreductase</keyword>
<protein>
    <submittedName>
        <fullName evidence="8">Glycerol-3-phosphate dehydrogenase</fullName>
        <ecNumber evidence="8">1.1.5.3</ecNumber>
    </submittedName>
</protein>
<dbReference type="PANTHER" id="PTHR11985">
    <property type="entry name" value="GLYCEROL-3-PHOSPHATE DEHYDROGENASE"/>
    <property type="match status" value="1"/>
</dbReference>
<accession>A0A7W7AY27</accession>
<evidence type="ECO:0000259" key="7">
    <source>
        <dbReference type="Pfam" id="PF16901"/>
    </source>
</evidence>
<dbReference type="InterPro" id="IPR038299">
    <property type="entry name" value="DAO_C_sf"/>
</dbReference>
<keyword evidence="4" id="KW-0274">FAD</keyword>
<dbReference type="Proteomes" id="UP000566324">
    <property type="component" value="Unassembled WGS sequence"/>
</dbReference>
<dbReference type="InterPro" id="IPR006076">
    <property type="entry name" value="FAD-dep_OxRdtase"/>
</dbReference>
<evidence type="ECO:0000256" key="1">
    <source>
        <dbReference type="ARBA" id="ARBA00001974"/>
    </source>
</evidence>